<dbReference type="VEuPathDB" id="PlasmoDB:PCYB_111070"/>
<sequence length="166" mass="18311">MDDSFGSKLDVTLDEKTKNVDDVIPVPEDDASSMQSSIPSLIKDADSYVRGLFSGIMNPSSDDDSSVADGKKEKKEDEEEEEEKPLLVSMKDAFTSLFDKRGVAILLLLFLVGCVVYMHKHGYLANFKATTTITTHMLDALAKTKAQNQLTIVPQLENAHAKELKD</sequence>
<dbReference type="KEGG" id="pcy:PCYB_111070"/>
<dbReference type="OrthoDB" id="387601at2759"/>
<dbReference type="EMBL" id="DF157103">
    <property type="protein sequence ID" value="GAB67086.1"/>
    <property type="molecule type" value="Genomic_DNA"/>
</dbReference>
<proteinExistence type="predicted"/>
<name>K6UDS0_PLACD</name>
<organism evidence="3 4">
    <name type="scientific">Plasmodium cynomolgi (strain B)</name>
    <dbReference type="NCBI Taxonomy" id="1120755"/>
    <lineage>
        <taxon>Eukaryota</taxon>
        <taxon>Sar</taxon>
        <taxon>Alveolata</taxon>
        <taxon>Apicomplexa</taxon>
        <taxon>Aconoidasida</taxon>
        <taxon>Haemosporida</taxon>
        <taxon>Plasmodiidae</taxon>
        <taxon>Plasmodium</taxon>
        <taxon>Plasmodium (Plasmodium)</taxon>
    </lineage>
</organism>
<keyword evidence="4" id="KW-1185">Reference proteome</keyword>
<evidence type="ECO:0000313" key="3">
    <source>
        <dbReference type="EMBL" id="GAB67086.1"/>
    </source>
</evidence>
<dbReference type="Proteomes" id="UP000006319">
    <property type="component" value="Chromosome 11"/>
</dbReference>
<keyword evidence="2" id="KW-1133">Transmembrane helix</keyword>
<feature type="region of interest" description="Disordered" evidence="1">
    <location>
        <begin position="53"/>
        <end position="85"/>
    </location>
</feature>
<reference evidence="3 4" key="1">
    <citation type="journal article" date="2012" name="Nat. Genet.">
        <title>Plasmodium cynomolgi genome sequences provide insight into Plasmodium vivax and the monkey malaria clade.</title>
        <authorList>
            <person name="Tachibana S."/>
            <person name="Sullivan S.A."/>
            <person name="Kawai S."/>
            <person name="Nakamura S."/>
            <person name="Kim H.R."/>
            <person name="Goto N."/>
            <person name="Arisue N."/>
            <person name="Palacpac N.M.Q."/>
            <person name="Honma H."/>
            <person name="Yagi M."/>
            <person name="Tougan T."/>
            <person name="Katakai Y."/>
            <person name="Kaneko O."/>
            <person name="Mita T."/>
            <person name="Kita K."/>
            <person name="Yasutomi Y."/>
            <person name="Sutton P.L."/>
            <person name="Shakhbatyan R."/>
            <person name="Horii T."/>
            <person name="Yasunaga T."/>
            <person name="Barnwell J.W."/>
            <person name="Escalante A.A."/>
            <person name="Carlton J.M."/>
            <person name="Tanabe K."/>
        </authorList>
    </citation>
    <scope>NUCLEOTIDE SEQUENCE [LARGE SCALE GENOMIC DNA]</scope>
    <source>
        <strain evidence="3 4">B</strain>
    </source>
</reference>
<keyword evidence="2" id="KW-0472">Membrane</keyword>
<evidence type="ECO:0000256" key="2">
    <source>
        <dbReference type="SAM" id="Phobius"/>
    </source>
</evidence>
<accession>K6UDS0</accession>
<evidence type="ECO:0000256" key="1">
    <source>
        <dbReference type="SAM" id="MobiDB-lite"/>
    </source>
</evidence>
<evidence type="ECO:0000313" key="4">
    <source>
        <dbReference type="Proteomes" id="UP000006319"/>
    </source>
</evidence>
<feature type="transmembrane region" description="Helical" evidence="2">
    <location>
        <begin position="101"/>
        <end position="118"/>
    </location>
</feature>
<dbReference type="AlphaFoldDB" id="K6UDS0"/>
<keyword evidence="2" id="KW-0812">Transmembrane</keyword>
<protein>
    <submittedName>
        <fullName evidence="3">Uncharacterized protein</fullName>
    </submittedName>
</protein>
<dbReference type="RefSeq" id="XP_004223033.1">
    <property type="nucleotide sequence ID" value="XM_004222985.1"/>
</dbReference>
<dbReference type="GeneID" id="14693446"/>
<dbReference type="PhylomeDB" id="K6UDS0"/>
<gene>
    <name evidence="3" type="ORF">PCYB_111070</name>
</gene>